<dbReference type="AlphaFoldDB" id="T1IRA8"/>
<evidence type="ECO:0000313" key="1">
    <source>
        <dbReference type="EnsemblMetazoa" id="SMAR003594-PA"/>
    </source>
</evidence>
<dbReference type="PhylomeDB" id="T1IRA8"/>
<dbReference type="InterPro" id="IPR016135">
    <property type="entry name" value="UBQ-conjugating_enzyme/RWD"/>
</dbReference>
<evidence type="ECO:0000313" key="2">
    <source>
        <dbReference type="Proteomes" id="UP000014500"/>
    </source>
</evidence>
<name>T1IRA8_STRMM</name>
<dbReference type="EnsemblMetazoa" id="SMAR003594-RA">
    <property type="protein sequence ID" value="SMAR003594-PA"/>
    <property type="gene ID" value="SMAR003594"/>
</dbReference>
<sequence length="76" mass="8538">MVNLKTTGNEIVRFNPNLYNLLVSVGNVQRSGAKLQLFCRLVSVQSFIFISEPFFNEGFESQTGTEEGKKLSEAYT</sequence>
<reference evidence="2" key="1">
    <citation type="submission" date="2011-05" db="EMBL/GenBank/DDBJ databases">
        <authorList>
            <person name="Richards S.R."/>
            <person name="Qu J."/>
            <person name="Jiang H."/>
            <person name="Jhangiani S.N."/>
            <person name="Agravi P."/>
            <person name="Goodspeed R."/>
            <person name="Gross S."/>
            <person name="Mandapat C."/>
            <person name="Jackson L."/>
            <person name="Mathew T."/>
            <person name="Pu L."/>
            <person name="Thornton R."/>
            <person name="Saada N."/>
            <person name="Wilczek-Boney K.B."/>
            <person name="Lee S."/>
            <person name="Kovar C."/>
            <person name="Wu Y."/>
            <person name="Scherer S.E."/>
            <person name="Worley K.C."/>
            <person name="Muzny D.M."/>
            <person name="Gibbs R."/>
        </authorList>
    </citation>
    <scope>NUCLEOTIDE SEQUENCE</scope>
    <source>
        <strain evidence="2">Brora</strain>
    </source>
</reference>
<keyword evidence="2" id="KW-1185">Reference proteome</keyword>
<dbReference type="Gene3D" id="3.10.110.10">
    <property type="entry name" value="Ubiquitin Conjugating Enzyme"/>
    <property type="match status" value="1"/>
</dbReference>
<dbReference type="STRING" id="126957.T1IRA8"/>
<reference evidence="1" key="2">
    <citation type="submission" date="2015-02" db="UniProtKB">
        <authorList>
            <consortium name="EnsemblMetazoa"/>
        </authorList>
    </citation>
    <scope>IDENTIFICATION</scope>
</reference>
<dbReference type="eggNOG" id="KOG0895">
    <property type="taxonomic scope" value="Eukaryota"/>
</dbReference>
<dbReference type="Proteomes" id="UP000014500">
    <property type="component" value="Unassembled WGS sequence"/>
</dbReference>
<accession>T1IRA8</accession>
<organism evidence="1 2">
    <name type="scientific">Strigamia maritima</name>
    <name type="common">European centipede</name>
    <name type="synonym">Geophilus maritimus</name>
    <dbReference type="NCBI Taxonomy" id="126957"/>
    <lineage>
        <taxon>Eukaryota</taxon>
        <taxon>Metazoa</taxon>
        <taxon>Ecdysozoa</taxon>
        <taxon>Arthropoda</taxon>
        <taxon>Myriapoda</taxon>
        <taxon>Chilopoda</taxon>
        <taxon>Pleurostigmophora</taxon>
        <taxon>Geophilomorpha</taxon>
        <taxon>Linotaeniidae</taxon>
        <taxon>Strigamia</taxon>
    </lineage>
</organism>
<proteinExistence type="predicted"/>
<dbReference type="EMBL" id="AFFK01018505">
    <property type="status" value="NOT_ANNOTATED_CDS"/>
    <property type="molecule type" value="Genomic_DNA"/>
</dbReference>
<dbReference type="HOGENOM" id="CLU_168512_0_0_1"/>
<protein>
    <submittedName>
        <fullName evidence="1">Uncharacterized protein</fullName>
    </submittedName>
</protein>